<feature type="transmembrane region" description="Helical" evidence="1">
    <location>
        <begin position="261"/>
        <end position="284"/>
    </location>
</feature>
<evidence type="ECO:0000313" key="2">
    <source>
        <dbReference type="EMBL" id="HIZ03447.1"/>
    </source>
</evidence>
<dbReference type="EMBL" id="DXCL01000026">
    <property type="protein sequence ID" value="HIZ03447.1"/>
    <property type="molecule type" value="Genomic_DNA"/>
</dbReference>
<reference evidence="2" key="1">
    <citation type="journal article" date="2021" name="PeerJ">
        <title>Extensive microbial diversity within the chicken gut microbiome revealed by metagenomics and culture.</title>
        <authorList>
            <person name="Gilroy R."/>
            <person name="Ravi A."/>
            <person name="Getino M."/>
            <person name="Pursley I."/>
            <person name="Horton D.L."/>
            <person name="Alikhan N.F."/>
            <person name="Baker D."/>
            <person name="Gharbi K."/>
            <person name="Hall N."/>
            <person name="Watson M."/>
            <person name="Adriaenssens E.M."/>
            <person name="Foster-Nyarko E."/>
            <person name="Jarju S."/>
            <person name="Secka A."/>
            <person name="Antonio M."/>
            <person name="Oren A."/>
            <person name="Chaudhuri R.R."/>
            <person name="La Ragione R."/>
            <person name="Hildebrand F."/>
            <person name="Pallen M.J."/>
        </authorList>
    </citation>
    <scope>NUCLEOTIDE SEQUENCE</scope>
    <source>
        <strain evidence="2">CHK187-5294</strain>
    </source>
</reference>
<keyword evidence="1" id="KW-0812">Transmembrane</keyword>
<keyword evidence="1" id="KW-1133">Transmembrane helix</keyword>
<keyword evidence="1" id="KW-0472">Membrane</keyword>
<protein>
    <submittedName>
        <fullName evidence="2">Uncharacterized protein</fullName>
    </submittedName>
</protein>
<sequence>MKYKMKDFAAKHALTLGKHCVYGVFRGYHIHVKYTPIGNPRCLVTVVTDAREKQKQLEKYLDSNRQKLHISNFGVVKIGLMVCPRFTGEVFARVETLLEGICAHLKKAGFAGAEVCPYCGQSLEGGGILATESDIPFRVHEKCFMGALASARQKDAQNAAKPDKKALGALGGTLGALFGGVLFVLTYAWWGFGALGAAAGVLLAYFLFRKFGGKASAFAVAYCGAAALLLSLAGYVFGLYMDAHAAGGGWSELFSAALADGGGRALFIVNLVLTAVFAGAGTVYNACSYRKDRRTIADKMRRLDG</sequence>
<feature type="transmembrane region" description="Helical" evidence="1">
    <location>
        <begin position="166"/>
        <end position="183"/>
    </location>
</feature>
<organism evidence="2 3">
    <name type="scientific">Candidatus Borkfalkia avistercoris</name>
    <dbReference type="NCBI Taxonomy" id="2838504"/>
    <lineage>
        <taxon>Bacteria</taxon>
        <taxon>Bacillati</taxon>
        <taxon>Bacillota</taxon>
        <taxon>Clostridia</taxon>
        <taxon>Christensenellales</taxon>
        <taxon>Christensenellaceae</taxon>
        <taxon>Candidatus Borkfalkia</taxon>
    </lineage>
</organism>
<accession>A0A9D2CZ58</accession>
<dbReference type="AlphaFoldDB" id="A0A9D2CZ58"/>
<comment type="caution">
    <text evidence="2">The sequence shown here is derived from an EMBL/GenBank/DDBJ whole genome shotgun (WGS) entry which is preliminary data.</text>
</comment>
<feature type="transmembrane region" description="Helical" evidence="1">
    <location>
        <begin position="189"/>
        <end position="208"/>
    </location>
</feature>
<feature type="transmembrane region" description="Helical" evidence="1">
    <location>
        <begin position="220"/>
        <end position="241"/>
    </location>
</feature>
<name>A0A9D2CZ58_9FIRM</name>
<dbReference type="Proteomes" id="UP000824132">
    <property type="component" value="Unassembled WGS sequence"/>
</dbReference>
<evidence type="ECO:0000256" key="1">
    <source>
        <dbReference type="SAM" id="Phobius"/>
    </source>
</evidence>
<gene>
    <name evidence="2" type="ORF">H9727_04090</name>
</gene>
<evidence type="ECO:0000313" key="3">
    <source>
        <dbReference type="Proteomes" id="UP000824132"/>
    </source>
</evidence>
<proteinExistence type="predicted"/>
<reference evidence="2" key="2">
    <citation type="submission" date="2021-04" db="EMBL/GenBank/DDBJ databases">
        <authorList>
            <person name="Gilroy R."/>
        </authorList>
    </citation>
    <scope>NUCLEOTIDE SEQUENCE</scope>
    <source>
        <strain evidence="2">CHK187-5294</strain>
    </source>
</reference>